<comment type="caution">
    <text evidence="1">The sequence shown here is derived from an EMBL/GenBank/DDBJ whole genome shotgun (WGS) entry which is preliminary data.</text>
</comment>
<dbReference type="OrthoDB" id="9807498at2"/>
<keyword evidence="2" id="KW-1185">Reference proteome</keyword>
<dbReference type="InParanoid" id="A0A5R8QDD6"/>
<dbReference type="FunCoup" id="A0A5R8QDD6">
    <property type="interactions" value="70"/>
</dbReference>
<dbReference type="Pfam" id="PF01136">
    <property type="entry name" value="Peptidase_U32"/>
    <property type="match status" value="1"/>
</dbReference>
<dbReference type="AlphaFoldDB" id="A0A5R8QDD6"/>
<proteinExistence type="predicted"/>
<dbReference type="InterPro" id="IPR051454">
    <property type="entry name" value="RNA/ubiquinone_mod_enzymes"/>
</dbReference>
<evidence type="ECO:0000313" key="1">
    <source>
        <dbReference type="EMBL" id="TLG74276.1"/>
    </source>
</evidence>
<dbReference type="Proteomes" id="UP000306912">
    <property type="component" value="Unassembled WGS sequence"/>
</dbReference>
<dbReference type="EMBL" id="VBWP01000004">
    <property type="protein sequence ID" value="TLG74276.1"/>
    <property type="molecule type" value="Genomic_DNA"/>
</dbReference>
<reference evidence="1 2" key="1">
    <citation type="submission" date="2019-05" db="EMBL/GenBank/DDBJ databases">
        <title>Culicoidintestinum kansasii gen. nov., sp. nov. from the gastrointestinal tract of the biting midge, Culicoides sonorensis.</title>
        <authorList>
            <person name="Neupane S."/>
            <person name="Ghosh A."/>
            <person name="Gunther S."/>
            <person name="Martin K."/>
            <person name="Zurek L."/>
        </authorList>
    </citation>
    <scope>NUCLEOTIDE SEQUENCE [LARGE SCALE GENOMIC DNA]</scope>
    <source>
        <strain evidence="1 2">CS-1</strain>
    </source>
</reference>
<evidence type="ECO:0000313" key="2">
    <source>
        <dbReference type="Proteomes" id="UP000306912"/>
    </source>
</evidence>
<name>A0A5R8QDD6_9FIRM</name>
<accession>A0A5R8QDD6</accession>
<organism evidence="1 2">
    <name type="scientific">Culicoidibacter larvae</name>
    <dbReference type="NCBI Taxonomy" id="2579976"/>
    <lineage>
        <taxon>Bacteria</taxon>
        <taxon>Bacillati</taxon>
        <taxon>Bacillota</taxon>
        <taxon>Culicoidibacteria</taxon>
        <taxon>Culicoidibacterales</taxon>
        <taxon>Culicoidibacteraceae</taxon>
        <taxon>Culicoidibacter</taxon>
    </lineage>
</organism>
<protein>
    <submittedName>
        <fullName evidence="1">U32 family peptidase</fullName>
    </submittedName>
</protein>
<dbReference type="RefSeq" id="WP_138190828.1">
    <property type="nucleotide sequence ID" value="NZ_VBWP01000004.1"/>
</dbReference>
<sequence>MKTTELVLSPPSLTNINIYFDAGADAVIIGEQQFGLRLPIYVENYAEIQALIKQAHAAQKKCYVAINSIIHNHQLDDLKAYIQVLMEVKPDAIIFGDPAVYMTCNELASDIPLFWSTETTATNWFSAKMWFERGIQRVILAKELTLDAIAEMKDHVDGEIEIQGYGALCMFQSRRTLLQNYYNHDGQEEQLAAPDDKLSLYDAERSNYYPIYEDANGTHIMSAKDICVIDELIGLQSIDSIQLNGLLKTEAQMVAVVEAFNEARQLLATDIDSYKKMRKDLFARVLALQTDYRTLDKGFLYKPTIY</sequence>
<gene>
    <name evidence="1" type="ORF">FEZ08_06100</name>
</gene>
<dbReference type="PANTHER" id="PTHR30217">
    <property type="entry name" value="PEPTIDASE U32 FAMILY"/>
    <property type="match status" value="1"/>
</dbReference>
<dbReference type="InterPro" id="IPR001539">
    <property type="entry name" value="Peptidase_U32"/>
</dbReference>
<dbReference type="PANTHER" id="PTHR30217:SF7">
    <property type="entry name" value="TRNA HYDROXYLATION PROTEIN P2"/>
    <property type="match status" value="1"/>
</dbReference>